<dbReference type="InterPro" id="IPR023210">
    <property type="entry name" value="NADP_OxRdtase_dom"/>
</dbReference>
<reference evidence="3 4" key="1">
    <citation type="submission" date="2021-04" db="EMBL/GenBank/DDBJ databases">
        <title>Metabacillus sp. strain KIGAM252 whole genome sequence.</title>
        <authorList>
            <person name="Seo M.-J."/>
            <person name="Cho E.-S."/>
            <person name="Hwang C.Y."/>
            <person name="Yoon D.J."/>
        </authorList>
    </citation>
    <scope>NUCLEOTIDE SEQUENCE [LARGE SCALE GENOMIC DNA]</scope>
    <source>
        <strain evidence="3 4">KIGAM252</strain>
    </source>
</reference>
<proteinExistence type="predicted"/>
<dbReference type="PANTHER" id="PTHR43364:SF4">
    <property type="entry name" value="NAD(P)-LINKED OXIDOREDUCTASE SUPERFAMILY PROTEIN"/>
    <property type="match status" value="1"/>
</dbReference>
<gene>
    <name evidence="3" type="ORF">J9317_07965</name>
</gene>
<accession>A0ABS5LDJ2</accession>
<evidence type="ECO:0000256" key="1">
    <source>
        <dbReference type="ARBA" id="ARBA00023002"/>
    </source>
</evidence>
<dbReference type="InterPro" id="IPR050523">
    <property type="entry name" value="AKR_Detox_Biosynth"/>
</dbReference>
<sequence>MSAIPYRKLGNSNLSISPLGLGCWQFSKGSGLVGKYWSVMDQKDINEIIRVSLAGGINWFDTAEAYGKGKSEEALAEALIELGDQAEGALIATKWWPLFRTASSLTGTIDQRLKHLKGRAIDLYQIHQPFSFSGITEQMIKMAKLLDDGKIKTAGVSNFNAAQMSKAAGVMHDQGHFIVSNQVKYSLLDRRIERNGVMDAAKNLGITIIAYSPLEQGILSGKFHKNPELLKQLKGPRKHLSGFKKNGLMRTKPLIDLLEKYAMEYEVKPSQIALNWLIRFHGETVAAIPGASKVRHAEENIGAMKFALTQNHMDELDRVSKEVAGY</sequence>
<dbReference type="Pfam" id="PF00248">
    <property type="entry name" value="Aldo_ket_red"/>
    <property type="match status" value="1"/>
</dbReference>
<dbReference type="Proteomes" id="UP000682403">
    <property type="component" value="Unassembled WGS sequence"/>
</dbReference>
<comment type="caution">
    <text evidence="3">The sequence shown here is derived from an EMBL/GenBank/DDBJ whole genome shotgun (WGS) entry which is preliminary data.</text>
</comment>
<evidence type="ECO:0000259" key="2">
    <source>
        <dbReference type="Pfam" id="PF00248"/>
    </source>
</evidence>
<name>A0ABS5LDJ2_9BACI</name>
<dbReference type="PROSITE" id="PS51257">
    <property type="entry name" value="PROKAR_LIPOPROTEIN"/>
    <property type="match status" value="1"/>
</dbReference>
<dbReference type="InterPro" id="IPR036812">
    <property type="entry name" value="NAD(P)_OxRdtase_dom_sf"/>
</dbReference>
<dbReference type="RefSeq" id="WP_211557683.1">
    <property type="nucleotide sequence ID" value="NZ_JAGVRK010000001.1"/>
</dbReference>
<evidence type="ECO:0000313" key="4">
    <source>
        <dbReference type="Proteomes" id="UP000682403"/>
    </source>
</evidence>
<protein>
    <submittedName>
        <fullName evidence="3">Aldo/keto reductase</fullName>
    </submittedName>
</protein>
<dbReference type="PANTHER" id="PTHR43364">
    <property type="entry name" value="NADH-SPECIFIC METHYLGLYOXAL REDUCTASE-RELATED"/>
    <property type="match status" value="1"/>
</dbReference>
<evidence type="ECO:0000313" key="3">
    <source>
        <dbReference type="EMBL" id="MBS2968691.1"/>
    </source>
</evidence>
<dbReference type="PRINTS" id="PR00069">
    <property type="entry name" value="ALDKETRDTASE"/>
</dbReference>
<keyword evidence="1" id="KW-0560">Oxidoreductase</keyword>
<dbReference type="Gene3D" id="3.20.20.100">
    <property type="entry name" value="NADP-dependent oxidoreductase domain"/>
    <property type="match status" value="1"/>
</dbReference>
<dbReference type="EMBL" id="JAGVRK010000001">
    <property type="protein sequence ID" value="MBS2968691.1"/>
    <property type="molecule type" value="Genomic_DNA"/>
</dbReference>
<dbReference type="InterPro" id="IPR020471">
    <property type="entry name" value="AKR"/>
</dbReference>
<organism evidence="3 4">
    <name type="scientific">Metabacillus flavus</name>
    <dbReference type="NCBI Taxonomy" id="2823519"/>
    <lineage>
        <taxon>Bacteria</taxon>
        <taxon>Bacillati</taxon>
        <taxon>Bacillota</taxon>
        <taxon>Bacilli</taxon>
        <taxon>Bacillales</taxon>
        <taxon>Bacillaceae</taxon>
        <taxon>Metabacillus</taxon>
    </lineage>
</organism>
<feature type="domain" description="NADP-dependent oxidoreductase" evidence="2">
    <location>
        <begin position="18"/>
        <end position="320"/>
    </location>
</feature>
<keyword evidence="4" id="KW-1185">Reference proteome</keyword>
<dbReference type="SUPFAM" id="SSF51430">
    <property type="entry name" value="NAD(P)-linked oxidoreductase"/>
    <property type="match status" value="1"/>
</dbReference>